<dbReference type="CDD" id="cd07476">
    <property type="entry name" value="Peptidases_S8_thiazoline_oxidase_subtilisin-like_protease"/>
    <property type="match status" value="1"/>
</dbReference>
<dbReference type="InterPro" id="IPR015500">
    <property type="entry name" value="Peptidase_S8_subtilisin-rel"/>
</dbReference>
<dbReference type="Pfam" id="PF18047">
    <property type="entry name" value="PatG_D"/>
    <property type="match status" value="1"/>
</dbReference>
<gene>
    <name evidence="9" type="primary">apr</name>
    <name evidence="9" type="ORF">NCTC11470_04142</name>
</gene>
<dbReference type="GO" id="GO:0006508">
    <property type="term" value="P:proteolysis"/>
    <property type="evidence" value="ECO:0007669"/>
    <property type="project" value="UniProtKB-KW"/>
</dbReference>
<name>A0A380PZR5_YERFR</name>
<dbReference type="Pfam" id="PF00082">
    <property type="entry name" value="Peptidase_S8"/>
    <property type="match status" value="1"/>
</dbReference>
<dbReference type="Pfam" id="PF18065">
    <property type="entry name" value="PatG_C"/>
    <property type="match status" value="1"/>
</dbReference>
<dbReference type="PANTHER" id="PTHR43806:SF11">
    <property type="entry name" value="CEREVISIN-RELATED"/>
    <property type="match status" value="1"/>
</dbReference>
<organism evidence="9 10">
    <name type="scientific">Yersinia frederiksenii</name>
    <dbReference type="NCBI Taxonomy" id="29484"/>
    <lineage>
        <taxon>Bacteria</taxon>
        <taxon>Pseudomonadati</taxon>
        <taxon>Pseudomonadota</taxon>
        <taxon>Gammaproteobacteria</taxon>
        <taxon>Enterobacterales</taxon>
        <taxon>Yersiniaceae</taxon>
        <taxon>Yersinia</taxon>
    </lineage>
</organism>
<dbReference type="InterPro" id="IPR040636">
    <property type="entry name" value="PatG_C"/>
</dbReference>
<dbReference type="InterPro" id="IPR000209">
    <property type="entry name" value="Peptidase_S8/S53_dom"/>
</dbReference>
<dbReference type="SUPFAM" id="SSF52743">
    <property type="entry name" value="Subtilisin-like"/>
    <property type="match status" value="1"/>
</dbReference>
<protein>
    <submittedName>
        <fullName evidence="9">Subtilisin DY</fullName>
        <ecNumber evidence="9">3.4.21.62</ecNumber>
    </submittedName>
</protein>
<dbReference type="PROSITE" id="PS00137">
    <property type="entry name" value="SUBTILASE_HIS"/>
    <property type="match status" value="1"/>
</dbReference>
<dbReference type="InterPro" id="IPR040483">
    <property type="entry name" value="PatG_dom"/>
</dbReference>
<dbReference type="InterPro" id="IPR023830">
    <property type="entry name" value="Peptidase_S8A_PatG"/>
</dbReference>
<evidence type="ECO:0000256" key="3">
    <source>
        <dbReference type="ARBA" id="ARBA00022801"/>
    </source>
</evidence>
<evidence type="ECO:0000259" key="7">
    <source>
        <dbReference type="Pfam" id="PF18047"/>
    </source>
</evidence>
<evidence type="ECO:0000259" key="8">
    <source>
        <dbReference type="Pfam" id="PF18065"/>
    </source>
</evidence>
<proteinExistence type="inferred from homology"/>
<evidence type="ECO:0000256" key="2">
    <source>
        <dbReference type="ARBA" id="ARBA00022670"/>
    </source>
</evidence>
<feature type="active site" description="Charge relay system" evidence="5">
    <location>
        <position position="37"/>
    </location>
</feature>
<feature type="active site" description="Charge relay system" evidence="5">
    <location>
        <position position="65"/>
    </location>
</feature>
<dbReference type="InterPro" id="IPR034056">
    <property type="entry name" value="Pep_S8_PatG/PatA-like"/>
</dbReference>
<dbReference type="Gene3D" id="3.40.50.200">
    <property type="entry name" value="Peptidase S8/S53 domain"/>
    <property type="match status" value="1"/>
</dbReference>
<keyword evidence="3 5" id="KW-0378">Hydrolase</keyword>
<dbReference type="InterPro" id="IPR050131">
    <property type="entry name" value="Peptidase_S8_subtilisin-like"/>
</dbReference>
<dbReference type="PANTHER" id="PTHR43806">
    <property type="entry name" value="PEPTIDASE S8"/>
    <property type="match status" value="1"/>
</dbReference>
<feature type="active site" description="Charge relay system" evidence="5">
    <location>
        <position position="225"/>
    </location>
</feature>
<dbReference type="PROSITE" id="PS51892">
    <property type="entry name" value="SUBTILASE"/>
    <property type="match status" value="1"/>
</dbReference>
<dbReference type="EMBL" id="UHJA01000001">
    <property type="protein sequence ID" value="SUP78991.1"/>
    <property type="molecule type" value="Genomic_DNA"/>
</dbReference>
<reference evidence="9 10" key="1">
    <citation type="submission" date="2018-06" db="EMBL/GenBank/DDBJ databases">
        <authorList>
            <consortium name="Pathogen Informatics"/>
            <person name="Doyle S."/>
        </authorList>
    </citation>
    <scope>NUCLEOTIDE SEQUENCE [LARGE SCALE GENOMIC DNA]</scope>
    <source>
        <strain evidence="9 10">NCTC11470</strain>
    </source>
</reference>
<evidence type="ECO:0000313" key="9">
    <source>
        <dbReference type="EMBL" id="SUP78991.1"/>
    </source>
</evidence>
<dbReference type="OrthoDB" id="9790784at2"/>
<dbReference type="InterPro" id="IPR022398">
    <property type="entry name" value="Peptidase_S8_His-AS"/>
</dbReference>
<feature type="domain" description="Peptidase S8/S53" evidence="6">
    <location>
        <begin position="28"/>
        <end position="273"/>
    </location>
</feature>
<keyword evidence="2 5" id="KW-0645">Protease</keyword>
<dbReference type="InterPro" id="IPR036852">
    <property type="entry name" value="Peptidase_S8/S53_dom_sf"/>
</dbReference>
<dbReference type="GO" id="GO:0004252">
    <property type="term" value="F:serine-type endopeptidase activity"/>
    <property type="evidence" value="ECO:0007669"/>
    <property type="project" value="UniProtKB-UniRule"/>
</dbReference>
<evidence type="ECO:0000259" key="6">
    <source>
        <dbReference type="Pfam" id="PF00082"/>
    </source>
</evidence>
<dbReference type="NCBIfam" id="TIGR03895">
    <property type="entry name" value="protease_PatA"/>
    <property type="match status" value="1"/>
</dbReference>
<evidence type="ECO:0000256" key="4">
    <source>
        <dbReference type="ARBA" id="ARBA00022825"/>
    </source>
</evidence>
<evidence type="ECO:0000313" key="10">
    <source>
        <dbReference type="Proteomes" id="UP000254835"/>
    </source>
</evidence>
<feature type="domain" description="PatG" evidence="7">
    <location>
        <begin position="389"/>
        <end position="488"/>
    </location>
</feature>
<keyword evidence="4 5" id="KW-0720">Serine protease</keyword>
<dbReference type="EC" id="3.4.21.62" evidence="9"/>
<dbReference type="PRINTS" id="PR00723">
    <property type="entry name" value="SUBTILISIN"/>
</dbReference>
<dbReference type="AlphaFoldDB" id="A0A380PZR5"/>
<comment type="similarity">
    <text evidence="1 5">Belongs to the peptidase S8 family.</text>
</comment>
<accession>A0A380PZR5</accession>
<sequence length="647" mass="71477">MTGAKNTNNDIFLDESNLNTLKNLGQSGKNIKVGIIDGLIEKNHPLLNHMNIYYSYVSEEKQTTHGTAVCSIVGGKSVGIAENIEVYNIPVFHEDSQGKLQGCSELTLAKAINEARLQGCHIINISGSSLSVNGRGSDDLRKAVNRCQQAGILIISAVGNEGVNQESLPASLDSVLAVGACDKDGYPAKFNNFGHKLRKKMLLAPGISIPVAITDSNISLVSGSSFAAPIITGFSALIMRALSLHGNIQAAEVVSKLLFETATKLQSPALDRQIFTLHRLNISSLLQRVQQELILYPQNRNAIMSTEDSIIIPSSTDLYPAPESIITPATEENESYIFNESNLSTQPQSSSLTLPKINDSAANNYVHSPINRVKPQADFDARHVRSQEKVFLIGTIGYDFGTEARLDYFTQVMGNGQGHPFDPQQMAKHLVAGDNIEQSDALIWVLKVDGIPVYAIKPDSQFAVLEYARIVNFLNDQEEEGVERVSVSGIITGETRLFNGQVIPTVSPVLRGMFNWKSRDLAELVMGKDTLATSKTDELMNFINRIYYELRNRGYDSHERAINYAATNAYQMREVFDDAYKESLFLNTISAAVSPVSRPDSDCWDVVLEFFNPKERLTTARKLYRYTIDVSDIMPVTIGTLRSWYVY</sequence>
<feature type="domain" description="PatG C-terminal" evidence="8">
    <location>
        <begin position="535"/>
        <end position="644"/>
    </location>
</feature>
<dbReference type="RefSeq" id="WP_032911011.1">
    <property type="nucleotide sequence ID" value="NZ_CABMMH010000008.1"/>
</dbReference>
<dbReference type="Proteomes" id="UP000254835">
    <property type="component" value="Unassembled WGS sequence"/>
</dbReference>
<dbReference type="GeneID" id="57903883"/>
<evidence type="ECO:0000256" key="1">
    <source>
        <dbReference type="ARBA" id="ARBA00011073"/>
    </source>
</evidence>
<evidence type="ECO:0000256" key="5">
    <source>
        <dbReference type="PROSITE-ProRule" id="PRU01240"/>
    </source>
</evidence>